<dbReference type="Gene3D" id="1.10.10.10">
    <property type="entry name" value="Winged helix-like DNA-binding domain superfamily/Winged helix DNA-binding domain"/>
    <property type="match status" value="1"/>
</dbReference>
<name>A0A482PJU9_CITRO</name>
<dbReference type="InterPro" id="IPR036388">
    <property type="entry name" value="WH-like_DNA-bd_sf"/>
</dbReference>
<dbReference type="EMBL" id="CP038008">
    <property type="protein sequence ID" value="QBY29097.1"/>
    <property type="molecule type" value="Genomic_DNA"/>
</dbReference>
<organism evidence="1">
    <name type="scientific">Citrobacter rodentium</name>
    <dbReference type="NCBI Taxonomy" id="67825"/>
    <lineage>
        <taxon>Bacteria</taxon>
        <taxon>Pseudomonadati</taxon>
        <taxon>Pseudomonadota</taxon>
        <taxon>Gammaproteobacteria</taxon>
        <taxon>Enterobacterales</taxon>
        <taxon>Enterobacteriaceae</taxon>
        <taxon>Citrobacter</taxon>
    </lineage>
</organism>
<dbReference type="AlphaFoldDB" id="A0A482PJU9"/>
<reference evidence="1" key="1">
    <citation type="submission" date="2019-03" db="EMBL/GenBank/DDBJ databases">
        <title>Complete genome sequence of enteropathogenic Citrobacter rodentium strain DBS100.</title>
        <authorList>
            <person name="Popov G."/>
            <person name="Fiebig A."/>
            <person name="Shideler S."/>
            <person name="Coombes B."/>
            <person name="Savchenko A."/>
        </authorList>
    </citation>
    <scope>NUCLEOTIDE SEQUENCE</scope>
    <source>
        <strain evidence="1">DBS100</strain>
    </source>
</reference>
<dbReference type="OMA" id="QFGCYKR"/>
<sequence length="63" mass="7089">MLNQQDMTEEAKAILNELSTTPATAGEIAENTHLSLARCEFILTQLVMAGFSFYQFGCYKRLQ</sequence>
<proteinExistence type="predicted"/>
<protein>
    <submittedName>
        <fullName evidence="1">TrmB family transcriptional regulator</fullName>
    </submittedName>
</protein>
<dbReference type="RefSeq" id="WP_012906787.1">
    <property type="nucleotide sequence ID" value="NZ_CAJTBI010000018.1"/>
</dbReference>
<gene>
    <name evidence="1" type="ORF">E2R62_09640</name>
</gene>
<accession>A0A482PJU9</accession>
<evidence type="ECO:0000313" key="1">
    <source>
        <dbReference type="EMBL" id="QBY29097.1"/>
    </source>
</evidence>